<accession>A0ACC3DB21</accession>
<proteinExistence type="predicted"/>
<comment type="caution">
    <text evidence="1">The sequence shown here is derived from an EMBL/GenBank/DDBJ whole genome shotgun (WGS) entry which is preliminary data.</text>
</comment>
<keyword evidence="2" id="KW-1185">Reference proteome</keyword>
<reference evidence="1" key="1">
    <citation type="submission" date="2024-09" db="EMBL/GenBank/DDBJ databases">
        <title>Black Yeasts Isolated from many extreme environments.</title>
        <authorList>
            <person name="Coleine C."/>
            <person name="Stajich J.E."/>
            <person name="Selbmann L."/>
        </authorList>
    </citation>
    <scope>NUCLEOTIDE SEQUENCE</scope>
    <source>
        <strain evidence="1">CCFEE 5737</strain>
    </source>
</reference>
<gene>
    <name evidence="1" type="ORF">LTS18_007051</name>
</gene>
<evidence type="ECO:0000313" key="1">
    <source>
        <dbReference type="EMBL" id="KAK3064455.1"/>
    </source>
</evidence>
<sequence>MTSTAIIPSAKNAPFSTESDAPQPSKKPQGTKRPDNSAKTLGAAPSGNEDTPSDPKPDSERLDRPPDLMRKQYRTPAPDDGSNPGAEFAPNAEAEDGVTQEGSDTNEDHMDAGFQHDRERDEQLAAMQDSRPFPEYVLREWRLGFPYVKRMWVVQGTRAPWLKVFENIDAAVKVKAKARGHEAPRFPWKTFEVQINVLVSALPSVQDPTSSQEEATETTRKLVKEVALFLKRTITWGIDVKSVCPPDILSRMYEAIERSKDTDVLKLFGKPTSRQKDVLCSKEAQDAFTKLLSNKQEDKQDKRQQVAALAQINENAALVNDFTGVTHHDHQFPLAKLTQFVDDLEEAEQHGCTQDEVTHYYTVLLKSWLFRMGMTDEGAGQLGPLRSQWLSEKESDDAQWLRVQAQRAIVGEIEMEPENAQEESRTMQGPVFTLPHNAGSSEKEDEPMTDSTQSYGAATDMNQRKKVAPTRGLPGFRYKNTVKLDHDAAGRVVPMDVKKFAASGKFIVQYGPDKVKRFRLLGASGLPPDYKIPQDPQTTESWIGNSKTRLAHLNKEEYKGIYAVAYEEDGTGFDPMDPLFHCKSYTGEARRWRPTYILTGFGGNGTGEPTRYEWHDRTGVRYLHGRGKQRVRDDNGNKHLVLEADVEIYEMAKNAVLAYNAWKNDAEEELE</sequence>
<evidence type="ECO:0000313" key="2">
    <source>
        <dbReference type="Proteomes" id="UP001186974"/>
    </source>
</evidence>
<dbReference type="EMBL" id="JAWDJW010006508">
    <property type="protein sequence ID" value="KAK3064455.1"/>
    <property type="molecule type" value="Genomic_DNA"/>
</dbReference>
<organism evidence="1 2">
    <name type="scientific">Coniosporium uncinatum</name>
    <dbReference type="NCBI Taxonomy" id="93489"/>
    <lineage>
        <taxon>Eukaryota</taxon>
        <taxon>Fungi</taxon>
        <taxon>Dikarya</taxon>
        <taxon>Ascomycota</taxon>
        <taxon>Pezizomycotina</taxon>
        <taxon>Dothideomycetes</taxon>
        <taxon>Dothideomycetes incertae sedis</taxon>
        <taxon>Coniosporium</taxon>
    </lineage>
</organism>
<dbReference type="Proteomes" id="UP001186974">
    <property type="component" value="Unassembled WGS sequence"/>
</dbReference>
<protein>
    <submittedName>
        <fullName evidence="1">Uncharacterized protein</fullName>
    </submittedName>
</protein>
<name>A0ACC3DB21_9PEZI</name>